<keyword evidence="10 11" id="KW-0998">Cell outer membrane</keyword>
<feature type="signal peptide" evidence="14">
    <location>
        <begin position="1"/>
        <end position="23"/>
    </location>
</feature>
<keyword evidence="9 11" id="KW-0472">Membrane</keyword>
<evidence type="ECO:0000256" key="2">
    <source>
        <dbReference type="ARBA" id="ARBA00022448"/>
    </source>
</evidence>
<dbReference type="InterPro" id="IPR012910">
    <property type="entry name" value="Plug_dom"/>
</dbReference>
<proteinExistence type="inferred from homology"/>
<keyword evidence="8 12" id="KW-0798">TonB box</keyword>
<evidence type="ECO:0000256" key="3">
    <source>
        <dbReference type="ARBA" id="ARBA00022452"/>
    </source>
</evidence>
<name>A0A5R9J6L5_9PROT</name>
<dbReference type="InterPro" id="IPR036942">
    <property type="entry name" value="Beta-barrel_TonB_sf"/>
</dbReference>
<evidence type="ECO:0000256" key="12">
    <source>
        <dbReference type="RuleBase" id="RU003357"/>
    </source>
</evidence>
<dbReference type="Pfam" id="PF00593">
    <property type="entry name" value="TonB_dep_Rec_b-barrel"/>
    <property type="match status" value="1"/>
</dbReference>
<feature type="compositionally biased region" description="Low complexity" evidence="13">
    <location>
        <begin position="20"/>
        <end position="31"/>
    </location>
</feature>
<dbReference type="PANTHER" id="PTHR32552">
    <property type="entry name" value="FERRICHROME IRON RECEPTOR-RELATED"/>
    <property type="match status" value="1"/>
</dbReference>
<comment type="subcellular location">
    <subcellularLocation>
        <location evidence="1 11">Cell outer membrane</location>
        <topology evidence="1 11">Multi-pass membrane protein</topology>
    </subcellularLocation>
</comment>
<dbReference type="Pfam" id="PF07715">
    <property type="entry name" value="Plug"/>
    <property type="match status" value="1"/>
</dbReference>
<dbReference type="PROSITE" id="PS52016">
    <property type="entry name" value="TONB_DEPENDENT_REC_3"/>
    <property type="match status" value="1"/>
</dbReference>
<dbReference type="Gene3D" id="2.40.170.20">
    <property type="entry name" value="TonB-dependent receptor, beta-barrel domain"/>
    <property type="match status" value="1"/>
</dbReference>
<keyword evidence="14" id="KW-0732">Signal</keyword>
<sequence>MSRRRTLLLISSIACVASGPADAAPADPPAASRHQVRQRKAPVAEHVEVVGRGRSALRHDRLQHVAASTSLLSAGKLQQLAIGTTRQITNLTPNLYQPRATVGYSNSNYFIRGIGELDAQGEPSVGTYIDGVYLPRTIGTMQELLDIDAIQIDRGPVGFTTGHQAEGGAVRIGTVVPDDTTRFTAQTGYGTYDEWVAGFAASGALVPDRVYASLAVEHHARDGVDHNYTLDQDENDIDYTQAHGKLRFTPTDALDITLGFDGTSDGSTNRGYGNLLNPYRYGLYSSIYPKNNYSEAGFTGTVGYQLDPHLRLSSVTGIRGYDDTGYYDNTGDPYARTSQLLYYRDRSYQEDTKLTGDYGRFSFTAGAYFFYEDWYTARRANNTFGTQTNVASNIRFQPVQALIDQITRNYAAYGLAQYKVLPTLTASVGLRYNYEQHSNSEVLNSLGSTPGYVANVAGDLGALFNAPPGGQDWTASAQQSWSRLLPKGSLDWQLAPHVAPYVTISQGGKSAGYDYRAQTPTALGRNQALLPYGPETVTTYEVGVKSDPLPGRLMLNGALFYNDFQNIQITTLDPSTGLSRRYNAGNGHSLGAEIETAWHVLPIWEIDATASYLFAELDRFNGSYSSSLYATGLAINNTPHSGERLPESPRFQFDIASNLILPLPRQIPGKVRLAGDISFQTAVFTDALENSQTELPEQTYLNALISWTSPHQNWTATLAARNILDRRYPQSLSFVQGNGIPVIWAASYADPRTVMFTLRYTL</sequence>
<keyword evidence="17" id="KW-0675">Receptor</keyword>
<feature type="chain" id="PRO_5024272360" evidence="14">
    <location>
        <begin position="24"/>
        <end position="762"/>
    </location>
</feature>
<accession>A0A5R9J6L5</accession>
<evidence type="ECO:0000259" key="15">
    <source>
        <dbReference type="Pfam" id="PF00593"/>
    </source>
</evidence>
<dbReference type="GO" id="GO:0009279">
    <property type="term" value="C:cell outer membrane"/>
    <property type="evidence" value="ECO:0007669"/>
    <property type="project" value="UniProtKB-SubCell"/>
</dbReference>
<evidence type="ECO:0000313" key="18">
    <source>
        <dbReference type="Proteomes" id="UP000305654"/>
    </source>
</evidence>
<evidence type="ECO:0000256" key="7">
    <source>
        <dbReference type="ARBA" id="ARBA00023065"/>
    </source>
</evidence>
<feature type="region of interest" description="Disordered" evidence="13">
    <location>
        <begin position="20"/>
        <end position="43"/>
    </location>
</feature>
<dbReference type="Proteomes" id="UP000305654">
    <property type="component" value="Unassembled WGS sequence"/>
</dbReference>
<evidence type="ECO:0000256" key="9">
    <source>
        <dbReference type="ARBA" id="ARBA00023136"/>
    </source>
</evidence>
<feature type="domain" description="TonB-dependent receptor plug" evidence="16">
    <location>
        <begin position="62"/>
        <end position="169"/>
    </location>
</feature>
<protein>
    <submittedName>
        <fullName evidence="17">TonB-dependent receptor</fullName>
    </submittedName>
</protein>
<dbReference type="EMBL" id="VCDI01000002">
    <property type="protein sequence ID" value="TLU73270.1"/>
    <property type="molecule type" value="Genomic_DNA"/>
</dbReference>
<feature type="domain" description="TonB-dependent receptor-like beta-barrel" evidence="15">
    <location>
        <begin position="263"/>
        <end position="723"/>
    </location>
</feature>
<gene>
    <name evidence="17" type="ORF">FE263_07620</name>
</gene>
<evidence type="ECO:0000256" key="5">
    <source>
        <dbReference type="ARBA" id="ARBA00022692"/>
    </source>
</evidence>
<keyword evidence="6" id="KW-0408">Iron</keyword>
<dbReference type="GO" id="GO:0006826">
    <property type="term" value="P:iron ion transport"/>
    <property type="evidence" value="ECO:0007669"/>
    <property type="project" value="UniProtKB-KW"/>
</dbReference>
<comment type="similarity">
    <text evidence="11 12">Belongs to the TonB-dependent receptor family.</text>
</comment>
<evidence type="ECO:0000256" key="10">
    <source>
        <dbReference type="ARBA" id="ARBA00023237"/>
    </source>
</evidence>
<dbReference type="InterPro" id="IPR039426">
    <property type="entry name" value="TonB-dep_rcpt-like"/>
</dbReference>
<keyword evidence="18" id="KW-1185">Reference proteome</keyword>
<evidence type="ECO:0000256" key="13">
    <source>
        <dbReference type="SAM" id="MobiDB-lite"/>
    </source>
</evidence>
<dbReference type="InterPro" id="IPR000531">
    <property type="entry name" value="Beta-barrel_TonB"/>
</dbReference>
<comment type="caution">
    <text evidence="17">The sequence shown here is derived from an EMBL/GenBank/DDBJ whole genome shotgun (WGS) entry which is preliminary data.</text>
</comment>
<dbReference type="OrthoDB" id="7455607at2"/>
<keyword evidence="3 11" id="KW-1134">Transmembrane beta strand</keyword>
<dbReference type="AlphaFoldDB" id="A0A5R9J6L5"/>
<evidence type="ECO:0000313" key="17">
    <source>
        <dbReference type="EMBL" id="TLU73270.1"/>
    </source>
</evidence>
<evidence type="ECO:0000256" key="14">
    <source>
        <dbReference type="SAM" id="SignalP"/>
    </source>
</evidence>
<keyword evidence="5 11" id="KW-0812">Transmembrane</keyword>
<evidence type="ECO:0000256" key="1">
    <source>
        <dbReference type="ARBA" id="ARBA00004571"/>
    </source>
</evidence>
<dbReference type="PANTHER" id="PTHR32552:SF81">
    <property type="entry name" value="TONB-DEPENDENT OUTER MEMBRANE RECEPTOR"/>
    <property type="match status" value="1"/>
</dbReference>
<keyword evidence="7" id="KW-0406">Ion transport</keyword>
<organism evidence="17 18">
    <name type="scientific">Lichenicoccus roseus</name>
    <dbReference type="NCBI Taxonomy" id="2683649"/>
    <lineage>
        <taxon>Bacteria</taxon>
        <taxon>Pseudomonadati</taxon>
        <taxon>Pseudomonadota</taxon>
        <taxon>Alphaproteobacteria</taxon>
        <taxon>Acetobacterales</taxon>
        <taxon>Acetobacteraceae</taxon>
        <taxon>Lichenicoccus</taxon>
    </lineage>
</organism>
<evidence type="ECO:0000256" key="8">
    <source>
        <dbReference type="ARBA" id="ARBA00023077"/>
    </source>
</evidence>
<evidence type="ECO:0000259" key="16">
    <source>
        <dbReference type="Pfam" id="PF07715"/>
    </source>
</evidence>
<evidence type="ECO:0000256" key="11">
    <source>
        <dbReference type="PROSITE-ProRule" id="PRU01360"/>
    </source>
</evidence>
<keyword evidence="4" id="KW-0410">Iron transport</keyword>
<reference evidence="17 18" key="1">
    <citation type="submission" date="2019-05" db="EMBL/GenBank/DDBJ databases">
        <authorList>
            <person name="Pankratov T."/>
            <person name="Grouzdev D."/>
        </authorList>
    </citation>
    <scope>NUCLEOTIDE SEQUENCE [LARGE SCALE GENOMIC DNA]</scope>
    <source>
        <strain evidence="17 18">KEBCLARHB70R</strain>
    </source>
</reference>
<dbReference type="RefSeq" id="WP_138325351.1">
    <property type="nucleotide sequence ID" value="NZ_VCDI01000002.1"/>
</dbReference>
<evidence type="ECO:0000256" key="6">
    <source>
        <dbReference type="ARBA" id="ARBA00023004"/>
    </source>
</evidence>
<keyword evidence="2 11" id="KW-0813">Transport</keyword>
<evidence type="ECO:0000256" key="4">
    <source>
        <dbReference type="ARBA" id="ARBA00022496"/>
    </source>
</evidence>
<dbReference type="SUPFAM" id="SSF56935">
    <property type="entry name" value="Porins"/>
    <property type="match status" value="1"/>
</dbReference>